<reference evidence="3" key="1">
    <citation type="submission" date="2022-10" db="EMBL/GenBank/DDBJ databases">
        <title>Genome assembly of Pristionchus species.</title>
        <authorList>
            <person name="Yoshida K."/>
            <person name="Sommer R.J."/>
        </authorList>
    </citation>
    <scope>NUCLEOTIDE SEQUENCE [LARGE SCALE GENOMIC DNA]</scope>
    <source>
        <strain evidence="3">RS5460</strain>
    </source>
</reference>
<dbReference type="EMBL" id="BTRK01000004">
    <property type="protein sequence ID" value="GMR47072.1"/>
    <property type="molecule type" value="Genomic_DNA"/>
</dbReference>
<evidence type="ECO:0000313" key="2">
    <source>
        <dbReference type="EMBL" id="GMR47072.1"/>
    </source>
</evidence>
<feature type="non-terminal residue" evidence="2">
    <location>
        <position position="264"/>
    </location>
</feature>
<dbReference type="Proteomes" id="UP001328107">
    <property type="component" value="Unassembled WGS sequence"/>
</dbReference>
<accession>A0AAN5CMC2</accession>
<keyword evidence="1" id="KW-0472">Membrane</keyword>
<feature type="transmembrane region" description="Helical" evidence="1">
    <location>
        <begin position="120"/>
        <end position="141"/>
    </location>
</feature>
<organism evidence="2 3">
    <name type="scientific">Pristionchus mayeri</name>
    <dbReference type="NCBI Taxonomy" id="1317129"/>
    <lineage>
        <taxon>Eukaryota</taxon>
        <taxon>Metazoa</taxon>
        <taxon>Ecdysozoa</taxon>
        <taxon>Nematoda</taxon>
        <taxon>Chromadorea</taxon>
        <taxon>Rhabditida</taxon>
        <taxon>Rhabditina</taxon>
        <taxon>Diplogasteromorpha</taxon>
        <taxon>Diplogasteroidea</taxon>
        <taxon>Neodiplogasteridae</taxon>
        <taxon>Pristionchus</taxon>
    </lineage>
</organism>
<feature type="transmembrane region" description="Helical" evidence="1">
    <location>
        <begin position="50"/>
        <end position="72"/>
    </location>
</feature>
<feature type="transmembrane region" description="Helical" evidence="1">
    <location>
        <begin position="147"/>
        <end position="168"/>
    </location>
</feature>
<keyword evidence="3" id="KW-1185">Reference proteome</keyword>
<feature type="transmembrane region" description="Helical" evidence="1">
    <location>
        <begin position="78"/>
        <end position="99"/>
    </location>
</feature>
<feature type="transmembrane region" description="Helical" evidence="1">
    <location>
        <begin position="20"/>
        <end position="43"/>
    </location>
</feature>
<feature type="transmembrane region" description="Helical" evidence="1">
    <location>
        <begin position="175"/>
        <end position="196"/>
    </location>
</feature>
<proteinExistence type="predicted"/>
<keyword evidence="1" id="KW-0812">Transmembrane</keyword>
<gene>
    <name evidence="2" type="ORF">PMAYCL1PPCAC_17267</name>
</gene>
<comment type="caution">
    <text evidence="2">The sequence shown here is derived from an EMBL/GenBank/DDBJ whole genome shotgun (WGS) entry which is preliminary data.</text>
</comment>
<evidence type="ECO:0000256" key="1">
    <source>
        <dbReference type="SAM" id="Phobius"/>
    </source>
</evidence>
<evidence type="ECO:0008006" key="4">
    <source>
        <dbReference type="Google" id="ProtNLM"/>
    </source>
</evidence>
<name>A0AAN5CMC2_9BILA</name>
<protein>
    <recommendedName>
        <fullName evidence="4">G protein-coupled receptor</fullName>
    </recommendedName>
</protein>
<sequence>MFFLPLWEPKLELIISMGTFGWNFFLLFIIATSNLHCVIRALLCSNAMAVLLVSLAQFLLSVWCIQSGRLIGESEFHFFLPILLYQSGYYMCACSYLLITVERLILCYKPSIYERNDVSFSKAITLSFVIEILIIPSKLYFDIVGSFNVFCASFIGLQECVTFAVKCVIELTRAFIPIIASALCVKLTMFTLTILSKKVENFAADAHFLLRMACTLYSIFMPFLLIFQVKSLRRRFTTFFPSATISPETIQEDAQSATKKYFDE</sequence>
<keyword evidence="1" id="KW-1133">Transmembrane helix</keyword>
<dbReference type="AlphaFoldDB" id="A0AAN5CMC2"/>
<feature type="transmembrane region" description="Helical" evidence="1">
    <location>
        <begin position="208"/>
        <end position="227"/>
    </location>
</feature>
<evidence type="ECO:0000313" key="3">
    <source>
        <dbReference type="Proteomes" id="UP001328107"/>
    </source>
</evidence>